<gene>
    <name evidence="7" type="ORF">FD16_GL001206</name>
</gene>
<dbReference type="PANTHER" id="PTHR43673:SF2">
    <property type="entry name" value="NITROREDUCTASE"/>
    <property type="match status" value="1"/>
</dbReference>
<keyword evidence="3" id="KW-0285">Flavoprotein</keyword>
<dbReference type="InterPro" id="IPR029479">
    <property type="entry name" value="Nitroreductase"/>
</dbReference>
<accession>A0A0R1VY73</accession>
<dbReference type="RefSeq" id="WP_010622622.1">
    <property type="nucleotide sequence ID" value="NZ_AZGF01000028.1"/>
</dbReference>
<comment type="caution">
    <text evidence="7">The sequence shown here is derived from an EMBL/GenBank/DDBJ whole genome shotgun (WGS) entry which is preliminary data.</text>
</comment>
<protein>
    <recommendedName>
        <fullName evidence="6">Nitroreductase domain-containing protein</fullName>
    </recommendedName>
</protein>
<feature type="domain" description="Nitroreductase" evidence="6">
    <location>
        <begin position="57"/>
        <end position="142"/>
    </location>
</feature>
<keyword evidence="4" id="KW-0288">FMN</keyword>
<sequence length="161" mass="17310">MEDPILARHAVRSFQSTKPSSADIDQLIAAFQAAPCGMGQNEITQGVVVESDEFLQKVEMATNNAAYGAPLIFVIATKDGSEFGDRNASVAAENVLIEATRLGLGSVYVMSGAISLSEHPDLVQQLGIDDGYSPKVIVPIGKATEAYTPTDRSHRYKLIRR</sequence>
<dbReference type="CDD" id="cd02062">
    <property type="entry name" value="Nitro_FMN_reductase"/>
    <property type="match status" value="1"/>
</dbReference>
<evidence type="ECO:0000256" key="5">
    <source>
        <dbReference type="ARBA" id="ARBA00023002"/>
    </source>
</evidence>
<evidence type="ECO:0000256" key="1">
    <source>
        <dbReference type="ARBA" id="ARBA00001917"/>
    </source>
</evidence>
<dbReference type="PATRIC" id="fig|1423807.3.peg.1228"/>
<dbReference type="PANTHER" id="PTHR43673">
    <property type="entry name" value="NAD(P)H NITROREDUCTASE YDGI-RELATED"/>
    <property type="match status" value="1"/>
</dbReference>
<dbReference type="STRING" id="1423807.FD16_GL001206"/>
<evidence type="ECO:0000313" key="7">
    <source>
        <dbReference type="EMBL" id="KRM10503.1"/>
    </source>
</evidence>
<proteinExistence type="inferred from homology"/>
<name>A0A0R1VY73_9LACO</name>
<comment type="similarity">
    <text evidence="2">Belongs to the nitroreductase family.</text>
</comment>
<dbReference type="Pfam" id="PF00881">
    <property type="entry name" value="Nitroreductase"/>
    <property type="match status" value="1"/>
</dbReference>
<dbReference type="Gene3D" id="3.40.109.10">
    <property type="entry name" value="NADH Oxidase"/>
    <property type="match status" value="1"/>
</dbReference>
<keyword evidence="5" id="KW-0560">Oxidoreductase</keyword>
<reference evidence="7 8" key="1">
    <citation type="journal article" date="2015" name="Genome Announc.">
        <title>Expanding the biotechnology potential of lactobacilli through comparative genomics of 213 strains and associated genera.</title>
        <authorList>
            <person name="Sun Z."/>
            <person name="Harris H.M."/>
            <person name="McCann A."/>
            <person name="Guo C."/>
            <person name="Argimon S."/>
            <person name="Zhang W."/>
            <person name="Yang X."/>
            <person name="Jeffery I.B."/>
            <person name="Cooney J.C."/>
            <person name="Kagawa T.F."/>
            <person name="Liu W."/>
            <person name="Song Y."/>
            <person name="Salvetti E."/>
            <person name="Wrobel A."/>
            <person name="Rasinkangas P."/>
            <person name="Parkhill J."/>
            <person name="Rea M.C."/>
            <person name="O'Sullivan O."/>
            <person name="Ritari J."/>
            <person name="Douillard F.P."/>
            <person name="Paul Ross R."/>
            <person name="Yang R."/>
            <person name="Briner A.E."/>
            <person name="Felis G.E."/>
            <person name="de Vos W.M."/>
            <person name="Barrangou R."/>
            <person name="Klaenhammer T.R."/>
            <person name="Caufield P.W."/>
            <person name="Cui Y."/>
            <person name="Zhang H."/>
            <person name="O'Toole P.W."/>
        </authorList>
    </citation>
    <scope>NUCLEOTIDE SEQUENCE [LARGE SCALE GENOMIC DNA]</scope>
    <source>
        <strain evidence="7 8">DSM 5007</strain>
    </source>
</reference>
<evidence type="ECO:0000313" key="8">
    <source>
        <dbReference type="Proteomes" id="UP000051820"/>
    </source>
</evidence>
<evidence type="ECO:0000259" key="6">
    <source>
        <dbReference type="Pfam" id="PF00881"/>
    </source>
</evidence>
<dbReference type="eggNOG" id="COG0778">
    <property type="taxonomic scope" value="Bacteria"/>
</dbReference>
<keyword evidence="8" id="KW-1185">Reference proteome</keyword>
<dbReference type="GO" id="GO:0016491">
    <property type="term" value="F:oxidoreductase activity"/>
    <property type="evidence" value="ECO:0007669"/>
    <property type="project" value="UniProtKB-KW"/>
</dbReference>
<evidence type="ECO:0000256" key="2">
    <source>
        <dbReference type="ARBA" id="ARBA00007118"/>
    </source>
</evidence>
<dbReference type="Proteomes" id="UP000051820">
    <property type="component" value="Unassembled WGS sequence"/>
</dbReference>
<organism evidence="7 8">
    <name type="scientific">Paucilactobacillus suebicus DSM 5007 = KCTC 3549</name>
    <dbReference type="NCBI Taxonomy" id="1423807"/>
    <lineage>
        <taxon>Bacteria</taxon>
        <taxon>Bacillati</taxon>
        <taxon>Bacillota</taxon>
        <taxon>Bacilli</taxon>
        <taxon>Lactobacillales</taxon>
        <taxon>Lactobacillaceae</taxon>
        <taxon>Paucilactobacillus</taxon>
    </lineage>
</organism>
<dbReference type="EMBL" id="AZGF01000028">
    <property type="protein sequence ID" value="KRM10503.1"/>
    <property type="molecule type" value="Genomic_DNA"/>
</dbReference>
<dbReference type="SUPFAM" id="SSF55469">
    <property type="entry name" value="FMN-dependent nitroreductase-like"/>
    <property type="match status" value="1"/>
</dbReference>
<comment type="cofactor">
    <cofactor evidence="1">
        <name>FMN</name>
        <dbReference type="ChEBI" id="CHEBI:58210"/>
    </cofactor>
</comment>
<dbReference type="InterPro" id="IPR000415">
    <property type="entry name" value="Nitroreductase-like"/>
</dbReference>
<evidence type="ECO:0000256" key="3">
    <source>
        <dbReference type="ARBA" id="ARBA00022630"/>
    </source>
</evidence>
<dbReference type="AlphaFoldDB" id="A0A0R1VY73"/>
<evidence type="ECO:0000256" key="4">
    <source>
        <dbReference type="ARBA" id="ARBA00022643"/>
    </source>
</evidence>
<dbReference type="OrthoDB" id="9812105at2"/>